<gene>
    <name evidence="7" type="ORF">HAKA00212_LOCUS11792</name>
</gene>
<comment type="similarity">
    <text evidence="2">Belongs to the CCC1 family.</text>
</comment>
<organism evidence="7">
    <name type="scientific">Heterosigma akashiwo</name>
    <name type="common">Chromophytic alga</name>
    <name type="synonym">Heterosigma carterae</name>
    <dbReference type="NCBI Taxonomy" id="2829"/>
    <lineage>
        <taxon>Eukaryota</taxon>
        <taxon>Sar</taxon>
        <taxon>Stramenopiles</taxon>
        <taxon>Ochrophyta</taxon>
        <taxon>Raphidophyceae</taxon>
        <taxon>Chattonellales</taxon>
        <taxon>Chattonellaceae</taxon>
        <taxon>Heterosigma</taxon>
    </lineage>
</organism>
<evidence type="ECO:0000256" key="6">
    <source>
        <dbReference type="SAM" id="Phobius"/>
    </source>
</evidence>
<evidence type="ECO:0000256" key="1">
    <source>
        <dbReference type="ARBA" id="ARBA00004127"/>
    </source>
</evidence>
<feature type="transmembrane region" description="Helical" evidence="6">
    <location>
        <begin position="184"/>
        <end position="204"/>
    </location>
</feature>
<name>A0A7S3XV86_HETAK</name>
<dbReference type="GO" id="GO:0005384">
    <property type="term" value="F:manganese ion transmembrane transporter activity"/>
    <property type="evidence" value="ECO:0007669"/>
    <property type="project" value="InterPro"/>
</dbReference>
<sequence length="273" mass="29510">MEMQNLRTDNARAAYYNLDPEASRIIHDSTSAAGQHRENHKGGGEYVKAMIFGGLDGILTSFAIVAGAVGGGLAWQSVLILGFSNILADALSMGVGEYLSSKAHNEYVLSEKKREEWELRNHKEGEIKEMIDIYVERGMGQADATQVVNTMAKYEAFFVNVMMAEELGLQVPDEDEDETLKEGLVMFLSFACFGALPLLGYVIFPSVLGVDNESTLFWTAVATTLTVLFVMGAVKSYFGTKSWYASGAETLALGGACALVAYEVGGLVNGLVL</sequence>
<keyword evidence="4 6" id="KW-1133">Transmembrane helix</keyword>
<accession>A0A7S3XV86</accession>
<comment type="subcellular location">
    <subcellularLocation>
        <location evidence="1">Endomembrane system</location>
        <topology evidence="1">Multi-pass membrane protein</topology>
    </subcellularLocation>
</comment>
<feature type="transmembrane region" description="Helical" evidence="6">
    <location>
        <begin position="58"/>
        <end position="83"/>
    </location>
</feature>
<keyword evidence="5 6" id="KW-0472">Membrane</keyword>
<dbReference type="EMBL" id="HBIU01025436">
    <property type="protein sequence ID" value="CAE0633080.1"/>
    <property type="molecule type" value="Transcribed_RNA"/>
</dbReference>
<proteinExistence type="inferred from homology"/>
<feature type="transmembrane region" description="Helical" evidence="6">
    <location>
        <begin position="250"/>
        <end position="272"/>
    </location>
</feature>
<keyword evidence="3 6" id="KW-0812">Transmembrane</keyword>
<dbReference type="GO" id="GO:0012505">
    <property type="term" value="C:endomembrane system"/>
    <property type="evidence" value="ECO:0007669"/>
    <property type="project" value="UniProtKB-SubCell"/>
</dbReference>
<reference evidence="7" key="1">
    <citation type="submission" date="2021-01" db="EMBL/GenBank/DDBJ databases">
        <authorList>
            <person name="Corre E."/>
            <person name="Pelletier E."/>
            <person name="Niang G."/>
            <person name="Scheremetjew M."/>
            <person name="Finn R."/>
            <person name="Kale V."/>
            <person name="Holt S."/>
            <person name="Cochrane G."/>
            <person name="Meng A."/>
            <person name="Brown T."/>
            <person name="Cohen L."/>
        </authorList>
    </citation>
    <scope>NUCLEOTIDE SEQUENCE</scope>
    <source>
        <strain evidence="7">CCMP3107</strain>
    </source>
</reference>
<evidence type="ECO:0000256" key="5">
    <source>
        <dbReference type="ARBA" id="ARBA00023136"/>
    </source>
</evidence>
<evidence type="ECO:0000256" key="2">
    <source>
        <dbReference type="ARBA" id="ARBA00007049"/>
    </source>
</evidence>
<evidence type="ECO:0000256" key="3">
    <source>
        <dbReference type="ARBA" id="ARBA00022692"/>
    </source>
</evidence>
<evidence type="ECO:0000313" key="7">
    <source>
        <dbReference type="EMBL" id="CAE0633080.1"/>
    </source>
</evidence>
<evidence type="ECO:0000256" key="4">
    <source>
        <dbReference type="ARBA" id="ARBA00022989"/>
    </source>
</evidence>
<dbReference type="PANTHER" id="PTHR31851">
    <property type="entry name" value="FE(2+)/MN(2+) TRANSPORTER PCL1"/>
    <property type="match status" value="1"/>
</dbReference>
<dbReference type="Pfam" id="PF01988">
    <property type="entry name" value="VIT1"/>
    <property type="match status" value="1"/>
</dbReference>
<protein>
    <submittedName>
        <fullName evidence="7">Uncharacterized protein</fullName>
    </submittedName>
</protein>
<dbReference type="GO" id="GO:0030026">
    <property type="term" value="P:intracellular manganese ion homeostasis"/>
    <property type="evidence" value="ECO:0007669"/>
    <property type="project" value="InterPro"/>
</dbReference>
<feature type="transmembrane region" description="Helical" evidence="6">
    <location>
        <begin position="216"/>
        <end position="238"/>
    </location>
</feature>
<dbReference type="AlphaFoldDB" id="A0A7S3XV86"/>
<dbReference type="InterPro" id="IPR008217">
    <property type="entry name" value="Ccc1_fam"/>
</dbReference>